<comment type="caution">
    <text evidence="1">The sequence shown here is derived from an EMBL/GenBank/DDBJ whole genome shotgun (WGS) entry which is preliminary data.</text>
</comment>
<protein>
    <submittedName>
        <fullName evidence="1">Uncharacterized protein</fullName>
    </submittedName>
</protein>
<reference evidence="1 2" key="1">
    <citation type="submission" date="2024-01" db="EMBL/GenBank/DDBJ databases">
        <title>Genome assemblies of Stephania.</title>
        <authorList>
            <person name="Yang L."/>
        </authorList>
    </citation>
    <scope>NUCLEOTIDE SEQUENCE [LARGE SCALE GENOMIC DNA]</scope>
    <source>
        <strain evidence="1">QJT</strain>
        <tissue evidence="1">Leaf</tissue>
    </source>
</reference>
<organism evidence="1 2">
    <name type="scientific">Stephania japonica</name>
    <dbReference type="NCBI Taxonomy" id="461633"/>
    <lineage>
        <taxon>Eukaryota</taxon>
        <taxon>Viridiplantae</taxon>
        <taxon>Streptophyta</taxon>
        <taxon>Embryophyta</taxon>
        <taxon>Tracheophyta</taxon>
        <taxon>Spermatophyta</taxon>
        <taxon>Magnoliopsida</taxon>
        <taxon>Ranunculales</taxon>
        <taxon>Menispermaceae</taxon>
        <taxon>Menispermoideae</taxon>
        <taxon>Cissampelideae</taxon>
        <taxon>Stephania</taxon>
    </lineage>
</organism>
<dbReference type="Proteomes" id="UP001417504">
    <property type="component" value="Unassembled WGS sequence"/>
</dbReference>
<name>A0AAP0IXZ7_9MAGN</name>
<gene>
    <name evidence="1" type="ORF">Sjap_013380</name>
</gene>
<dbReference type="AlphaFoldDB" id="A0AAP0IXZ7"/>
<sequence>MDGRSTIPSETRQAGIVIRSPQATVSLEDRLTDPEVRMTKYSNITGLGAAISKMVHHSRLSHQSDNDFTRGYMREMIDRDSRVPRGRPGRVLEQYQSRGTLKLETRETVVRQRRDQQWSTGYASRAAREEMRGMWCILLHSHLSSSSDNKISSSTRIGVRGTGVRAKDPVFPVHEQGKREATGRPQKLGPSVEALISRLSSSSPLILCSCGCRCLANNTQMPSLSTSITFAPLSPPSLPFTGSLALTPVPLTPIRGLLLRSLLSLLLDSGRVDGTDHDRAPDPQHTSCIAGAQSFVYLVFIFMR</sequence>
<evidence type="ECO:0000313" key="1">
    <source>
        <dbReference type="EMBL" id="KAK9123778.1"/>
    </source>
</evidence>
<proteinExistence type="predicted"/>
<keyword evidence="2" id="KW-1185">Reference proteome</keyword>
<dbReference type="EMBL" id="JBBNAE010000005">
    <property type="protein sequence ID" value="KAK9123778.1"/>
    <property type="molecule type" value="Genomic_DNA"/>
</dbReference>
<evidence type="ECO:0000313" key="2">
    <source>
        <dbReference type="Proteomes" id="UP001417504"/>
    </source>
</evidence>
<accession>A0AAP0IXZ7</accession>